<feature type="chain" id="PRO_5020412322" evidence="1">
    <location>
        <begin position="26"/>
        <end position="773"/>
    </location>
</feature>
<evidence type="ECO:0000313" key="2">
    <source>
        <dbReference type="EMBL" id="RZU47967.1"/>
    </source>
</evidence>
<comment type="caution">
    <text evidence="2">The sequence shown here is derived from an EMBL/GenBank/DDBJ whole genome shotgun (WGS) entry which is preliminary data.</text>
</comment>
<accession>A0A4Q7ZBH3</accession>
<dbReference type="GO" id="GO:0016853">
    <property type="term" value="F:isomerase activity"/>
    <property type="evidence" value="ECO:0007669"/>
    <property type="project" value="UniProtKB-KW"/>
</dbReference>
<dbReference type="Pfam" id="PF06934">
    <property type="entry name" value="CTI"/>
    <property type="match status" value="1"/>
</dbReference>
<feature type="signal peptide" evidence="1">
    <location>
        <begin position="1"/>
        <end position="25"/>
    </location>
</feature>
<dbReference type="AlphaFoldDB" id="A0A4Q7ZBH3"/>
<dbReference type="EMBL" id="SHKX01000010">
    <property type="protein sequence ID" value="RZU47967.1"/>
    <property type="molecule type" value="Genomic_DNA"/>
</dbReference>
<evidence type="ECO:0000313" key="3">
    <source>
        <dbReference type="Proteomes" id="UP000292423"/>
    </source>
</evidence>
<sequence length="773" mass="87100">MPLFPALFRLLLLTAAALLPLAASAQVSWSRQIQPIFENKCVACHACYESPCQLNLGSADGLNRGATQALVYDGARTKPAAPTRLFTDANTAADWRKKGFYAVAGNDGRGGQARLLAQMLALGRENGFVAGERLPDDLVLGVTRQNTCPADDQSFDKYRRKHPREGMPLGVTGLSDSEYTLVSQWLQEGAPTDNALVRHARPEEQVQLQQWEAFLNQRGPRERLMARWLYEHLFLAHLYFSDLPDSQFFELVRSHTPPGKPIRIITTAAPNDDPQGPVYYRLRPVQGVIVLKTHITFPLSPALLARTRQQFLAPAWKAGTLPGYDEAARANPFTTFAALPARGRYQFMLDHAEYFVRTFIRGPVCHGQIATDVIRDQFWTIFQKPDSDLYITDPVHRATASPLLGLAGQKDGLLDLAPEWARFKRDRNLYQRLRSAAYAAAEPQGASLDDVWNGDGGNRNALLTVFRHFDSAAVRQGLIGEIPQTFWLMDYPLFERTYYGLVANFNVFGTVSHQAQTRLYFDLIRNGAEINFLRLLPPKVRRTVYDDWYQGSGKLKVWLDYGEPDTGAPTREAYATANPHDELAERLLTRFAAVNARPDPINRCAAGADCSRPEAPEFARIADRALARLAAKPAAQLPVVKLMPELTLLRVRDGQGHREVYSLIRNRAHSNVAFMLGEDWRYQPEQDTLTVFPGVQGSYPNFAFDVPSDELERFVAALRLAGSPEEFQAVAARWGVRRTRTDFWEVFHDFTAYMRETEPREAGLLDMNRWENF</sequence>
<protein>
    <submittedName>
        <fullName evidence="2">Fatty acid cis/trans isomerase CTI</fullName>
    </submittedName>
</protein>
<organism evidence="2 3">
    <name type="scientific">Fluviicoccus keumensis</name>
    <dbReference type="NCBI Taxonomy" id="1435465"/>
    <lineage>
        <taxon>Bacteria</taxon>
        <taxon>Pseudomonadati</taxon>
        <taxon>Pseudomonadota</taxon>
        <taxon>Gammaproteobacteria</taxon>
        <taxon>Moraxellales</taxon>
        <taxon>Moraxellaceae</taxon>
        <taxon>Fluviicoccus</taxon>
    </lineage>
</organism>
<name>A0A4Q7ZBH3_9GAMM</name>
<reference evidence="2 3" key="1">
    <citation type="submission" date="2019-02" db="EMBL/GenBank/DDBJ databases">
        <title>Genomic Encyclopedia of Type Strains, Phase IV (KMG-IV): sequencing the most valuable type-strain genomes for metagenomic binning, comparative biology and taxonomic classification.</title>
        <authorList>
            <person name="Goeker M."/>
        </authorList>
    </citation>
    <scope>NUCLEOTIDE SEQUENCE [LARGE SCALE GENOMIC DNA]</scope>
    <source>
        <strain evidence="2 3">DSM 105135</strain>
    </source>
</reference>
<keyword evidence="3" id="KW-1185">Reference proteome</keyword>
<proteinExistence type="predicted"/>
<dbReference type="RefSeq" id="WP_242610182.1">
    <property type="nucleotide sequence ID" value="NZ_SHKX01000010.1"/>
</dbReference>
<keyword evidence="1" id="KW-0732">Signal</keyword>
<evidence type="ECO:0000256" key="1">
    <source>
        <dbReference type="SAM" id="SignalP"/>
    </source>
</evidence>
<dbReference type="Proteomes" id="UP000292423">
    <property type="component" value="Unassembled WGS sequence"/>
</dbReference>
<dbReference type="InterPro" id="IPR010706">
    <property type="entry name" value="Fatty_acid_cis-trans_isomerase"/>
</dbReference>
<keyword evidence="2" id="KW-0413">Isomerase</keyword>
<gene>
    <name evidence="2" type="ORF">EV700_0936</name>
</gene>